<gene>
    <name evidence="1" type="ORF">PhCBS80983_g06461</name>
</gene>
<dbReference type="EMBL" id="QEAQ01000332">
    <property type="protein sequence ID" value="TPX52706.1"/>
    <property type="molecule type" value="Genomic_DNA"/>
</dbReference>
<organism evidence="1 2">
    <name type="scientific">Powellomyces hirtus</name>
    <dbReference type="NCBI Taxonomy" id="109895"/>
    <lineage>
        <taxon>Eukaryota</taxon>
        <taxon>Fungi</taxon>
        <taxon>Fungi incertae sedis</taxon>
        <taxon>Chytridiomycota</taxon>
        <taxon>Chytridiomycota incertae sedis</taxon>
        <taxon>Chytridiomycetes</taxon>
        <taxon>Spizellomycetales</taxon>
        <taxon>Powellomycetaceae</taxon>
        <taxon>Powellomyces</taxon>
    </lineage>
</organism>
<protein>
    <submittedName>
        <fullName evidence="1">Uncharacterized protein</fullName>
    </submittedName>
</protein>
<sequence length="201" mass="22446">MASAPYWSSVRSLIYGMLDTRLDFAVSLGSVSQFMANPGPGHRQAVKCILHYVSGTLNAVLELGGSFSTAQTWKAWQSKRQPTVALSSTEAEYMALIQACKEAIWPRQLLIELGYLERLPCKSYEDNQGCIALTRNPTSHNRTEHINIRYHFIRETIANQHGDLDYCPTKDMAADLLTKPLPSPQFAKLCEKLDLGIKSVV</sequence>
<accession>A0A507DMG1</accession>
<dbReference type="PANTHER" id="PTHR11439">
    <property type="entry name" value="GAG-POL-RELATED RETROTRANSPOSON"/>
    <property type="match status" value="1"/>
</dbReference>
<comment type="caution">
    <text evidence="1">The sequence shown here is derived from an EMBL/GenBank/DDBJ whole genome shotgun (WGS) entry which is preliminary data.</text>
</comment>
<dbReference type="Proteomes" id="UP000318582">
    <property type="component" value="Unassembled WGS sequence"/>
</dbReference>
<dbReference type="PANTHER" id="PTHR11439:SF483">
    <property type="entry name" value="PEPTIDE SYNTHASE GLIP-LIKE, PUTATIVE (AFU_ORTHOLOGUE AFUA_3G12920)-RELATED"/>
    <property type="match status" value="1"/>
</dbReference>
<dbReference type="STRING" id="109895.A0A507DMG1"/>
<reference evidence="1 2" key="1">
    <citation type="journal article" date="2019" name="Sci. Rep.">
        <title>Comparative genomics of chytrid fungi reveal insights into the obligate biotrophic and pathogenic lifestyle of Synchytrium endobioticum.</title>
        <authorList>
            <person name="van de Vossenberg B.T.L.H."/>
            <person name="Warris S."/>
            <person name="Nguyen H.D.T."/>
            <person name="van Gent-Pelzer M.P.E."/>
            <person name="Joly D.L."/>
            <person name="van de Geest H.C."/>
            <person name="Bonants P.J.M."/>
            <person name="Smith D.S."/>
            <person name="Levesque C.A."/>
            <person name="van der Lee T.A.J."/>
        </authorList>
    </citation>
    <scope>NUCLEOTIDE SEQUENCE [LARGE SCALE GENOMIC DNA]</scope>
    <source>
        <strain evidence="1 2">CBS 809.83</strain>
    </source>
</reference>
<evidence type="ECO:0000313" key="2">
    <source>
        <dbReference type="Proteomes" id="UP000318582"/>
    </source>
</evidence>
<dbReference type="AlphaFoldDB" id="A0A507DMG1"/>
<name>A0A507DMG1_9FUNG</name>
<dbReference type="CDD" id="cd09272">
    <property type="entry name" value="RNase_HI_RT_Ty1"/>
    <property type="match status" value="1"/>
</dbReference>
<keyword evidence="2" id="KW-1185">Reference proteome</keyword>
<proteinExistence type="predicted"/>
<evidence type="ECO:0000313" key="1">
    <source>
        <dbReference type="EMBL" id="TPX52706.1"/>
    </source>
</evidence>